<comment type="subunit">
    <text evidence="4">Complex I is composed of 45 different subunits.</text>
</comment>
<evidence type="ECO:0000256" key="7">
    <source>
        <dbReference type="ARBA" id="ARBA00022660"/>
    </source>
</evidence>
<comment type="subcellular location">
    <subcellularLocation>
        <location evidence="2">Mitochondrion inner membrane</location>
        <topology evidence="2">Peripheral membrane protein</topology>
        <orientation evidence="2">Matrix side</orientation>
    </subcellularLocation>
</comment>
<comment type="similarity">
    <text evidence="3">Belongs to the complex I NDUFA7 subunit family.</text>
</comment>
<evidence type="ECO:0000256" key="8">
    <source>
        <dbReference type="ARBA" id="ARBA00022792"/>
    </source>
</evidence>
<keyword evidence="9" id="KW-0249">Electron transport</keyword>
<evidence type="ECO:0000256" key="12">
    <source>
        <dbReference type="ARBA" id="ARBA00023136"/>
    </source>
</evidence>
<dbReference type="GO" id="GO:0006120">
    <property type="term" value="P:mitochondrial electron transport, NADH to ubiquinone"/>
    <property type="evidence" value="ECO:0007669"/>
    <property type="project" value="TreeGrafter"/>
</dbReference>
<organism evidence="16">
    <name type="scientific">Lepeophtheirus salmonis</name>
    <name type="common">Salmon louse</name>
    <name type="synonym">Caligus salmonis</name>
    <dbReference type="NCBI Taxonomy" id="72036"/>
    <lineage>
        <taxon>Eukaryota</taxon>
        <taxon>Metazoa</taxon>
        <taxon>Ecdysozoa</taxon>
        <taxon>Arthropoda</taxon>
        <taxon>Crustacea</taxon>
        <taxon>Multicrustacea</taxon>
        <taxon>Hexanauplia</taxon>
        <taxon>Copepoda</taxon>
        <taxon>Siphonostomatoida</taxon>
        <taxon>Caligidae</taxon>
        <taxon>Lepeophtheirus</taxon>
    </lineage>
</organism>
<keyword evidence="11" id="KW-0496">Mitochondrion</keyword>
<feature type="compositionally biased region" description="Basic and acidic residues" evidence="15">
    <location>
        <begin position="64"/>
        <end position="77"/>
    </location>
</feature>
<keyword evidence="8" id="KW-0999">Mitochondrion inner membrane</keyword>
<reference evidence="16" key="1">
    <citation type="submission" date="2014-05" db="EMBL/GenBank/DDBJ databases">
        <authorList>
            <person name="Chronopoulou M."/>
        </authorList>
    </citation>
    <scope>NUCLEOTIDE SEQUENCE</scope>
    <source>
        <tissue evidence="16">Whole organism</tissue>
    </source>
</reference>
<sequence length="107" mass="12011">MKPPPGRIPDVREVSPLLIRIRHFLLGRNNSNALRFQQGLAERPGPPAHLPEGPHHKISSNHYFARDARREVKKPRDLGLPALGDGSAALDKRVKSVTPGRYYNYSD</sequence>
<keyword evidence="10" id="KW-0007">Acetylation</keyword>
<dbReference type="EMBL" id="HACA01022935">
    <property type="protein sequence ID" value="CDW40296.1"/>
    <property type="molecule type" value="Transcribed_RNA"/>
</dbReference>
<evidence type="ECO:0000256" key="11">
    <source>
        <dbReference type="ARBA" id="ARBA00023128"/>
    </source>
</evidence>
<evidence type="ECO:0000256" key="4">
    <source>
        <dbReference type="ARBA" id="ARBA00011533"/>
    </source>
</evidence>
<evidence type="ECO:0000256" key="9">
    <source>
        <dbReference type="ARBA" id="ARBA00022982"/>
    </source>
</evidence>
<dbReference type="GO" id="GO:0005743">
    <property type="term" value="C:mitochondrial inner membrane"/>
    <property type="evidence" value="ECO:0007669"/>
    <property type="project" value="UniProtKB-SubCell"/>
</dbReference>
<dbReference type="AlphaFoldDB" id="A0A0K2URD3"/>
<dbReference type="PANTHER" id="PTHR12485">
    <property type="entry name" value="NADH-UBIQUINONE OXIDOREDUCTASE SUBUNIT B"/>
    <property type="match status" value="1"/>
</dbReference>
<evidence type="ECO:0000256" key="2">
    <source>
        <dbReference type="ARBA" id="ARBA00004443"/>
    </source>
</evidence>
<dbReference type="OrthoDB" id="10063829at2759"/>
<evidence type="ECO:0000256" key="13">
    <source>
        <dbReference type="ARBA" id="ARBA00030360"/>
    </source>
</evidence>
<evidence type="ECO:0000256" key="3">
    <source>
        <dbReference type="ARBA" id="ARBA00005482"/>
    </source>
</evidence>
<evidence type="ECO:0000256" key="6">
    <source>
        <dbReference type="ARBA" id="ARBA00022448"/>
    </source>
</evidence>
<evidence type="ECO:0000256" key="15">
    <source>
        <dbReference type="SAM" id="MobiDB-lite"/>
    </source>
</evidence>
<name>A0A0K2URD3_LEPSM</name>
<evidence type="ECO:0000256" key="10">
    <source>
        <dbReference type="ARBA" id="ARBA00022990"/>
    </source>
</evidence>
<evidence type="ECO:0000256" key="14">
    <source>
        <dbReference type="ARBA" id="ARBA00033401"/>
    </source>
</evidence>
<dbReference type="PANTHER" id="PTHR12485:SF1">
    <property type="entry name" value="NADH DEHYDROGENASE [UBIQUINONE] 1 ALPHA SUBCOMPLEX SUBUNIT 7"/>
    <property type="match status" value="1"/>
</dbReference>
<keyword evidence="6" id="KW-0813">Transport</keyword>
<dbReference type="GeneID" id="121118808"/>
<evidence type="ECO:0000256" key="5">
    <source>
        <dbReference type="ARBA" id="ARBA00016383"/>
    </source>
</evidence>
<dbReference type="Pfam" id="PF07347">
    <property type="entry name" value="CI-B14_5a"/>
    <property type="match status" value="1"/>
</dbReference>
<accession>A0A0K2URD3</accession>
<keyword evidence="12" id="KW-0472">Membrane</keyword>
<evidence type="ECO:0000256" key="1">
    <source>
        <dbReference type="ARBA" id="ARBA00003195"/>
    </source>
</evidence>
<comment type="function">
    <text evidence="1">Accessory subunit of the mitochondrial membrane respiratory chain NADH dehydrogenase (Complex I), that is believed not to be involved in catalysis. Complex I functions in the transfer of electrons from NADH to the respiratory chain. The immediate electron acceptor for the enzyme is believed to be ubiquinone.</text>
</comment>
<protein>
    <recommendedName>
        <fullName evidence="5">NADH dehydrogenase [ubiquinone] 1 alpha subcomplex subunit 7</fullName>
    </recommendedName>
    <alternativeName>
        <fullName evidence="14">Complex I-B14.5a</fullName>
    </alternativeName>
    <alternativeName>
        <fullName evidence="13">NADH-ubiquinone oxidoreductase subunit B14.5a</fullName>
    </alternativeName>
</protein>
<dbReference type="InterPro" id="IPR009947">
    <property type="entry name" value="NDUA7"/>
</dbReference>
<proteinExistence type="inferred from homology"/>
<dbReference type="KEGG" id="lsm:121118808"/>
<dbReference type="RefSeq" id="XP_040569330.1">
    <property type="nucleotide sequence ID" value="XM_040713396.2"/>
</dbReference>
<keyword evidence="7" id="KW-0679">Respiratory chain</keyword>
<evidence type="ECO:0000313" key="16">
    <source>
        <dbReference type="EMBL" id="CDW40296.1"/>
    </source>
</evidence>
<feature type="region of interest" description="Disordered" evidence="15">
    <location>
        <begin position="37"/>
        <end position="86"/>
    </location>
</feature>